<dbReference type="PANTHER" id="PTHR44591">
    <property type="entry name" value="STRESS RESPONSE REGULATOR PROTEIN 1"/>
    <property type="match status" value="1"/>
</dbReference>
<dbReference type="InterPro" id="IPR001789">
    <property type="entry name" value="Sig_transdc_resp-reg_receiver"/>
</dbReference>
<evidence type="ECO:0000313" key="4">
    <source>
        <dbReference type="EMBL" id="PWE27827.1"/>
    </source>
</evidence>
<dbReference type="OrthoDB" id="9800897at2"/>
<sequence length="127" mass="13807">MKLRILQVDDDPHVLEISRIALEDIGGNEVYQFQNGRDAIDNAAALSPDVILLDLMMPRLGGQDVLQGLRQIASCADIPVLFMTGRTDTAESGIGKEPGVIGFLKKPFDAMTLSQSIRDAMGLERPV</sequence>
<dbReference type="Pfam" id="PF00072">
    <property type="entry name" value="Response_reg"/>
    <property type="match status" value="1"/>
</dbReference>
<dbReference type="InterPro" id="IPR011006">
    <property type="entry name" value="CheY-like_superfamily"/>
</dbReference>
<evidence type="ECO:0000256" key="1">
    <source>
        <dbReference type="ARBA" id="ARBA00022553"/>
    </source>
</evidence>
<dbReference type="InterPro" id="IPR050595">
    <property type="entry name" value="Bact_response_regulator"/>
</dbReference>
<dbReference type="EMBL" id="QEYD01000009">
    <property type="protein sequence ID" value="PWE27827.1"/>
    <property type="molecule type" value="Genomic_DNA"/>
</dbReference>
<dbReference type="SMART" id="SM00448">
    <property type="entry name" value="REC"/>
    <property type="match status" value="1"/>
</dbReference>
<keyword evidence="5" id="KW-1185">Reference proteome</keyword>
<dbReference type="PROSITE" id="PS50110">
    <property type="entry name" value="RESPONSE_REGULATORY"/>
    <property type="match status" value="1"/>
</dbReference>
<feature type="domain" description="Response regulatory" evidence="3">
    <location>
        <begin position="4"/>
        <end position="121"/>
    </location>
</feature>
<dbReference type="SUPFAM" id="SSF52172">
    <property type="entry name" value="CheY-like"/>
    <property type="match status" value="1"/>
</dbReference>
<gene>
    <name evidence="4" type="ORF">C4N9_15455</name>
</gene>
<comment type="caution">
    <text evidence="4">The sequence shown here is derived from an EMBL/GenBank/DDBJ whole genome shotgun (WGS) entry which is preliminary data.</text>
</comment>
<accession>A0A2U2C7I1</accession>
<evidence type="ECO:0000256" key="2">
    <source>
        <dbReference type="PROSITE-ProRule" id="PRU00169"/>
    </source>
</evidence>
<dbReference type="Gene3D" id="3.40.50.2300">
    <property type="match status" value="1"/>
</dbReference>
<dbReference type="RefSeq" id="WP_109534242.1">
    <property type="nucleotide sequence ID" value="NZ_CAXPUO010000095.1"/>
</dbReference>
<dbReference type="AlphaFoldDB" id="A0A2U2C7I1"/>
<dbReference type="GeneID" id="94366292"/>
<proteinExistence type="predicted"/>
<organism evidence="4 5">
    <name type="scientific">Pararhodobacter marinus</name>
    <dbReference type="NCBI Taxonomy" id="2184063"/>
    <lineage>
        <taxon>Bacteria</taxon>
        <taxon>Pseudomonadati</taxon>
        <taxon>Pseudomonadota</taxon>
        <taxon>Alphaproteobacteria</taxon>
        <taxon>Rhodobacterales</taxon>
        <taxon>Paracoccaceae</taxon>
        <taxon>Pararhodobacter</taxon>
    </lineage>
</organism>
<feature type="modified residue" description="4-aspartylphosphate" evidence="2">
    <location>
        <position position="54"/>
    </location>
</feature>
<protein>
    <recommendedName>
        <fullName evidence="3">Response regulatory domain-containing protein</fullName>
    </recommendedName>
</protein>
<keyword evidence="1 2" id="KW-0597">Phosphoprotein</keyword>
<name>A0A2U2C7I1_9RHOB</name>
<dbReference type="Proteomes" id="UP000244940">
    <property type="component" value="Unassembled WGS sequence"/>
</dbReference>
<reference evidence="4 5" key="1">
    <citation type="submission" date="2018-05" db="EMBL/GenBank/DDBJ databases">
        <title>Pararhodobacter marina sp. nov., isolated from deep-sea water of the Indian Ocean.</title>
        <authorList>
            <person name="Lai Q.Sr."/>
            <person name="Liu X."/>
            <person name="Shao Z."/>
        </authorList>
    </citation>
    <scope>NUCLEOTIDE SEQUENCE [LARGE SCALE GENOMIC DNA]</scope>
    <source>
        <strain evidence="4 5">CIC4N-9</strain>
    </source>
</reference>
<evidence type="ECO:0000313" key="5">
    <source>
        <dbReference type="Proteomes" id="UP000244940"/>
    </source>
</evidence>
<evidence type="ECO:0000259" key="3">
    <source>
        <dbReference type="PROSITE" id="PS50110"/>
    </source>
</evidence>
<dbReference type="GO" id="GO:0000160">
    <property type="term" value="P:phosphorelay signal transduction system"/>
    <property type="evidence" value="ECO:0007669"/>
    <property type="project" value="InterPro"/>
</dbReference>
<dbReference type="PANTHER" id="PTHR44591:SF3">
    <property type="entry name" value="RESPONSE REGULATORY DOMAIN-CONTAINING PROTEIN"/>
    <property type="match status" value="1"/>
</dbReference>